<dbReference type="GeneTree" id="ENSGT01130000281113"/>
<keyword evidence="3" id="KW-1185">Reference proteome</keyword>
<evidence type="ECO:0000313" key="3">
    <source>
        <dbReference type="Proteomes" id="UP000291022"/>
    </source>
</evidence>
<dbReference type="OMA" id="QRYPWFR"/>
<dbReference type="AlphaFoldDB" id="A0A452QFU4"/>
<feature type="signal peptide" evidence="1">
    <location>
        <begin position="1"/>
        <end position="17"/>
    </location>
</feature>
<evidence type="ECO:0000256" key="1">
    <source>
        <dbReference type="SAM" id="SignalP"/>
    </source>
</evidence>
<evidence type="ECO:0008006" key="4">
    <source>
        <dbReference type="Google" id="ProtNLM"/>
    </source>
</evidence>
<keyword evidence="1" id="KW-0732">Signal</keyword>
<protein>
    <recommendedName>
        <fullName evidence="4">Follicular dendritic cell secreted protein</fullName>
    </recommendedName>
</protein>
<proteinExistence type="predicted"/>
<reference evidence="3" key="1">
    <citation type="submission" date="2016-06" db="EMBL/GenBank/DDBJ databases">
        <title>De novo assembly and RNA-Seq shows season-dependent expression and editing in black bear kidneys.</title>
        <authorList>
            <person name="Korstanje R."/>
            <person name="Srivastava A."/>
            <person name="Sarsani V.K."/>
            <person name="Sheehan S.M."/>
            <person name="Seger R.L."/>
            <person name="Barter M.E."/>
            <person name="Lindqvist C."/>
            <person name="Brody L.C."/>
            <person name="Mullikin J.C."/>
        </authorList>
    </citation>
    <scope>NUCLEOTIDE SEQUENCE [LARGE SCALE GENOMIC DNA]</scope>
</reference>
<reference evidence="2" key="3">
    <citation type="submission" date="2025-09" db="UniProtKB">
        <authorList>
            <consortium name="Ensembl"/>
        </authorList>
    </citation>
    <scope>IDENTIFICATION</scope>
</reference>
<name>A0A452QFU4_URSAM</name>
<evidence type="ECO:0000313" key="2">
    <source>
        <dbReference type="Ensembl" id="ENSUAMP00000003748.1"/>
    </source>
</evidence>
<dbReference type="Pfam" id="PF15215">
    <property type="entry name" value="FDC-SP"/>
    <property type="match status" value="1"/>
</dbReference>
<dbReference type="InterPro" id="IPR029187">
    <property type="entry name" value="FDC-SP"/>
</dbReference>
<sequence length="82" mass="9309">KMKVLLLITAILALTAGFPVSIHFYIPDGSNESPSPFYGPPFQYPFGPYPPFLYPGYPWFRFFYPPFPIPLSVPTTLPPNEQ</sequence>
<dbReference type="Proteomes" id="UP000291022">
    <property type="component" value="Unassembled WGS sequence"/>
</dbReference>
<organism evidence="2 3">
    <name type="scientific">Ursus americanus</name>
    <name type="common">American black bear</name>
    <name type="synonym">Euarctos americanus</name>
    <dbReference type="NCBI Taxonomy" id="9643"/>
    <lineage>
        <taxon>Eukaryota</taxon>
        <taxon>Metazoa</taxon>
        <taxon>Chordata</taxon>
        <taxon>Craniata</taxon>
        <taxon>Vertebrata</taxon>
        <taxon>Euteleostomi</taxon>
        <taxon>Mammalia</taxon>
        <taxon>Eutheria</taxon>
        <taxon>Laurasiatheria</taxon>
        <taxon>Carnivora</taxon>
        <taxon>Caniformia</taxon>
        <taxon>Ursidae</taxon>
        <taxon>Ursus</taxon>
    </lineage>
</organism>
<reference evidence="2" key="2">
    <citation type="submission" date="2025-08" db="UniProtKB">
        <authorList>
            <consortium name="Ensembl"/>
        </authorList>
    </citation>
    <scope>IDENTIFICATION</scope>
</reference>
<feature type="chain" id="PRO_5019294337" description="Follicular dendritic cell secreted protein" evidence="1">
    <location>
        <begin position="18"/>
        <end position="82"/>
    </location>
</feature>
<dbReference type="Ensembl" id="ENSUAMT00000004267.1">
    <property type="protein sequence ID" value="ENSUAMP00000003748.1"/>
    <property type="gene ID" value="ENSUAMG00000003456.1"/>
</dbReference>
<accession>A0A452QFU4</accession>